<organism evidence="1 2">
    <name type="scientific">Terrimonas ginsenosidimutans</name>
    <dbReference type="NCBI Taxonomy" id="2908004"/>
    <lineage>
        <taxon>Bacteria</taxon>
        <taxon>Pseudomonadati</taxon>
        <taxon>Bacteroidota</taxon>
        <taxon>Chitinophagia</taxon>
        <taxon>Chitinophagales</taxon>
        <taxon>Chitinophagaceae</taxon>
        <taxon>Terrimonas</taxon>
    </lineage>
</organism>
<gene>
    <name evidence="1" type="ORF">LZZ85_16810</name>
</gene>
<proteinExistence type="predicted"/>
<keyword evidence="2" id="KW-1185">Reference proteome</keyword>
<dbReference type="RefSeq" id="WP_237874498.1">
    <property type="nucleotide sequence ID" value="NZ_JAKLTR010000011.1"/>
</dbReference>
<reference evidence="1" key="1">
    <citation type="submission" date="2022-01" db="EMBL/GenBank/DDBJ databases">
        <authorList>
            <person name="Jo J.-H."/>
            <person name="Im W.-T."/>
        </authorList>
    </citation>
    <scope>NUCLEOTIDE SEQUENCE</scope>
    <source>
        <strain evidence="1">NA20</strain>
    </source>
</reference>
<name>A0ABS9KUI2_9BACT</name>
<accession>A0ABS9KUI2</accession>
<evidence type="ECO:0000313" key="1">
    <source>
        <dbReference type="EMBL" id="MCG2615960.1"/>
    </source>
</evidence>
<dbReference type="EMBL" id="JAKLTR010000011">
    <property type="protein sequence ID" value="MCG2615960.1"/>
    <property type="molecule type" value="Genomic_DNA"/>
</dbReference>
<dbReference type="PROSITE" id="PS51257">
    <property type="entry name" value="PROKAR_LIPOPROTEIN"/>
    <property type="match status" value="1"/>
</dbReference>
<protein>
    <submittedName>
        <fullName evidence="1">Uncharacterized protein</fullName>
    </submittedName>
</protein>
<evidence type="ECO:0000313" key="2">
    <source>
        <dbReference type="Proteomes" id="UP001165367"/>
    </source>
</evidence>
<sequence>MRNTFFLLIPFCSIIASCDAQSPKNKKMQASATTSQNKTVKQSPYELHGILDPGINGMVAFALQTPTSWKMEQSFTRAWNGSSPINQVYIKLTSPDLGSTIEFLPGSPYYYADGPTTRSLRETSRAYGMPQQYNQYEMPPMSPVEYIKRLFLPYLSQKGLQVRMTAEKTLPSKQTSATMQTYTAYIDGESNGRKVRIDCMINMTTTNMNGEVYYNWEAYPTLILTNGDTDPLYKHIAHARNALLSNPAWVQKNTQLVRNGFIANDEINRRNRDMVKNYRDHVQKTGEDIANERNLSSDKRHESFRDVIGGQAKYADPETGDRVKLADKYNHVYKDKQGNYHGTNDAVNDAQFDWVELQRLETKNYK</sequence>
<dbReference type="Proteomes" id="UP001165367">
    <property type="component" value="Unassembled WGS sequence"/>
</dbReference>
<comment type="caution">
    <text evidence="1">The sequence shown here is derived from an EMBL/GenBank/DDBJ whole genome shotgun (WGS) entry which is preliminary data.</text>
</comment>